<dbReference type="RefSeq" id="WP_226933334.1">
    <property type="nucleotide sequence ID" value="NZ_JACDXX010000001.1"/>
</dbReference>
<dbReference type="Pfam" id="PF10983">
    <property type="entry name" value="DUF2793"/>
    <property type="match status" value="1"/>
</dbReference>
<dbReference type="InterPro" id="IPR021251">
    <property type="entry name" value="DUF2793"/>
</dbReference>
<name>A0ABS8CGF9_9RHOB</name>
<organism evidence="1 2">
    <name type="scientific">Pseudogemmobacter faecipullorum</name>
    <dbReference type="NCBI Taxonomy" id="2755041"/>
    <lineage>
        <taxon>Bacteria</taxon>
        <taxon>Pseudomonadati</taxon>
        <taxon>Pseudomonadota</taxon>
        <taxon>Alphaproteobacteria</taxon>
        <taxon>Rhodobacterales</taxon>
        <taxon>Paracoccaceae</taxon>
        <taxon>Pseudogemmobacter</taxon>
    </lineage>
</organism>
<gene>
    <name evidence="1" type="ORF">H0485_00375</name>
</gene>
<accession>A0ABS8CGF9</accession>
<keyword evidence="2" id="KW-1185">Reference proteome</keyword>
<comment type="caution">
    <text evidence="1">The sequence shown here is derived from an EMBL/GenBank/DDBJ whole genome shotgun (WGS) entry which is preliminary data.</text>
</comment>
<dbReference type="EMBL" id="JACDXX010000001">
    <property type="protein sequence ID" value="MCB5408460.1"/>
    <property type="molecule type" value="Genomic_DNA"/>
</dbReference>
<evidence type="ECO:0000313" key="1">
    <source>
        <dbReference type="EMBL" id="MCB5408460.1"/>
    </source>
</evidence>
<dbReference type="Proteomes" id="UP001198571">
    <property type="component" value="Unassembled WGS sequence"/>
</dbReference>
<sequence length="349" mass="35585">MSDTTDILELPLILPAQAQKHVTHNEALLLLDALVQLAVADRDRSAPPALPVAGDRHIVAAGATGLWAGQEGQLAVMTAAGWQFLAPRPGWQAYLLSEARLAVYDGLSWVTPDQTAGSFARLGISATADAVNRLALASPAVLMSHAGAGMQLKLNKASAAETGSLLFQTGWSGRAEMGCTGSDDFAVKVSADGSAWQVALALGAATGIADFPQGLRVAGSPVCSRASLVGTVTQSAGLPTGAVLERGSNASGSWLRLADGTQICWHHGFSVANVSTALGAGFTSPAVSWSYPQSFLAGSAPVVSGLADGVDCWLAAAAPSASSASLRVLSFLSKAGSQALRVMAVGRWI</sequence>
<protein>
    <submittedName>
        <fullName evidence="1">DUF2793 domain-containing protein</fullName>
    </submittedName>
</protein>
<evidence type="ECO:0000313" key="2">
    <source>
        <dbReference type="Proteomes" id="UP001198571"/>
    </source>
</evidence>
<reference evidence="1 2" key="1">
    <citation type="submission" date="2020-07" db="EMBL/GenBank/DDBJ databases">
        <title>Pseudogemmobacter sp. nov., isolated from poultry manure in Taiwan.</title>
        <authorList>
            <person name="Lin S.-Y."/>
            <person name="Tang Y.-S."/>
            <person name="Young C.-C."/>
        </authorList>
    </citation>
    <scope>NUCLEOTIDE SEQUENCE [LARGE SCALE GENOMIC DNA]</scope>
    <source>
        <strain evidence="1 2">CC-YST710</strain>
    </source>
</reference>
<proteinExistence type="predicted"/>